<dbReference type="OrthoDB" id="3258408at2759"/>
<name>A0A8H5MBL5_9AGAR</name>
<reference evidence="2 3" key="1">
    <citation type="journal article" date="2020" name="ISME J.">
        <title>Uncovering the hidden diversity of litter-decomposition mechanisms in mushroom-forming fungi.</title>
        <authorList>
            <person name="Floudas D."/>
            <person name="Bentzer J."/>
            <person name="Ahren D."/>
            <person name="Johansson T."/>
            <person name="Persson P."/>
            <person name="Tunlid A."/>
        </authorList>
    </citation>
    <scope>NUCLEOTIDE SEQUENCE [LARGE SCALE GENOMIC DNA]</scope>
    <source>
        <strain evidence="2 3">CBS 406.79</strain>
    </source>
</reference>
<organism evidence="2 3">
    <name type="scientific">Collybiopsis confluens</name>
    <dbReference type="NCBI Taxonomy" id="2823264"/>
    <lineage>
        <taxon>Eukaryota</taxon>
        <taxon>Fungi</taxon>
        <taxon>Dikarya</taxon>
        <taxon>Basidiomycota</taxon>
        <taxon>Agaricomycotina</taxon>
        <taxon>Agaricomycetes</taxon>
        <taxon>Agaricomycetidae</taxon>
        <taxon>Agaricales</taxon>
        <taxon>Marasmiineae</taxon>
        <taxon>Omphalotaceae</taxon>
        <taxon>Collybiopsis</taxon>
    </lineage>
</organism>
<dbReference type="AlphaFoldDB" id="A0A8H5MBL5"/>
<gene>
    <name evidence="2" type="ORF">D9757_004605</name>
</gene>
<accession>A0A8H5MBL5</accession>
<sequence length="296" mass="33036">MSFTSFRLGEVITNPPPHLMHLQATTNMYAEPQQNQQPSQFTAIDNTNSFPNNTTKISPASSTKQPYGSGDTDDGYTLVFPNLTAFHQWRQREEEAQVVEFVKGDTHGSKAIPPRFKDHTKLVCARHSRSGRKKYVKKHPERVRKVPSRKLEGQGCPASISFKTYFDSEEVRACYNSQHSHETGPANLPYTRRGRKAVAEAEKKKAGKNIRFADDHHLVNDPTASTPTAETSSVTQAESSSPSNYNSAVSMIAPLPSASQSPYQSSPQQQSYNYQPQYQYASPSAPPPPQYRCLQL</sequence>
<dbReference type="EMBL" id="JAACJN010000029">
    <property type="protein sequence ID" value="KAF5388505.1"/>
    <property type="molecule type" value="Genomic_DNA"/>
</dbReference>
<evidence type="ECO:0000313" key="2">
    <source>
        <dbReference type="EMBL" id="KAF5388505.1"/>
    </source>
</evidence>
<feature type="region of interest" description="Disordered" evidence="1">
    <location>
        <begin position="177"/>
        <end position="296"/>
    </location>
</feature>
<keyword evidence="3" id="KW-1185">Reference proteome</keyword>
<proteinExistence type="predicted"/>
<feature type="region of interest" description="Disordered" evidence="1">
    <location>
        <begin position="33"/>
        <end position="73"/>
    </location>
</feature>
<comment type="caution">
    <text evidence="2">The sequence shown here is derived from an EMBL/GenBank/DDBJ whole genome shotgun (WGS) entry which is preliminary data.</text>
</comment>
<evidence type="ECO:0000256" key="1">
    <source>
        <dbReference type="SAM" id="MobiDB-lite"/>
    </source>
</evidence>
<evidence type="ECO:0000313" key="3">
    <source>
        <dbReference type="Proteomes" id="UP000518752"/>
    </source>
</evidence>
<dbReference type="Proteomes" id="UP000518752">
    <property type="component" value="Unassembled WGS sequence"/>
</dbReference>
<feature type="compositionally biased region" description="Low complexity" evidence="1">
    <location>
        <begin position="222"/>
        <end position="283"/>
    </location>
</feature>
<protein>
    <submittedName>
        <fullName evidence="2">Uncharacterized protein</fullName>
    </submittedName>
</protein>
<feature type="compositionally biased region" description="Polar residues" evidence="1">
    <location>
        <begin position="33"/>
        <end position="66"/>
    </location>
</feature>